<protein>
    <recommendedName>
        <fullName evidence="1">Endonuclease/exonuclease/phosphatase domain-containing protein</fullName>
    </recommendedName>
</protein>
<gene>
    <name evidence="2" type="ORF">E2C01_053007</name>
</gene>
<evidence type="ECO:0000313" key="2">
    <source>
        <dbReference type="EMBL" id="MPC58992.1"/>
    </source>
</evidence>
<proteinExistence type="predicted"/>
<sequence length="223" mass="25323">MRVKHSSLRQLTIAHSLFPTAFSILIFVPKLDVTFMCATTYCSRLHALQSSEFSTIWLTLSRHSLTKFFCAVYLSTNFFDYSKFFDYPTSKREHILSLYPFAKIFILGDFNVHHQLWLSSPFTDHPGELAFNFAILYDLEQLVLHPTRIHYSLVDIPNILDLFRTSNPSAYAVTLFSSLGSSDHNLISVSCPNSPIPAQYPPKAEVPLAFCLCQMGGPDEILC</sequence>
<dbReference type="InterPro" id="IPR005135">
    <property type="entry name" value="Endo/exonuclease/phosphatase"/>
</dbReference>
<comment type="caution">
    <text evidence="2">The sequence shown here is derived from an EMBL/GenBank/DDBJ whole genome shotgun (WGS) entry which is preliminary data.</text>
</comment>
<keyword evidence="3" id="KW-1185">Reference proteome</keyword>
<accession>A0A5B7GJ73</accession>
<dbReference type="EMBL" id="VSRR010016163">
    <property type="protein sequence ID" value="MPC58992.1"/>
    <property type="molecule type" value="Genomic_DNA"/>
</dbReference>
<dbReference type="Pfam" id="PF14529">
    <property type="entry name" value="Exo_endo_phos_2"/>
    <property type="match status" value="1"/>
</dbReference>
<dbReference type="SUPFAM" id="SSF56219">
    <property type="entry name" value="DNase I-like"/>
    <property type="match status" value="1"/>
</dbReference>
<reference evidence="2 3" key="1">
    <citation type="submission" date="2019-05" db="EMBL/GenBank/DDBJ databases">
        <title>Another draft genome of Portunus trituberculatus and its Hox gene families provides insights of decapod evolution.</title>
        <authorList>
            <person name="Jeong J.-H."/>
            <person name="Song I."/>
            <person name="Kim S."/>
            <person name="Choi T."/>
            <person name="Kim D."/>
            <person name="Ryu S."/>
            <person name="Kim W."/>
        </authorList>
    </citation>
    <scope>NUCLEOTIDE SEQUENCE [LARGE SCALE GENOMIC DNA]</scope>
    <source>
        <tissue evidence="2">Muscle</tissue>
    </source>
</reference>
<dbReference type="InterPro" id="IPR036691">
    <property type="entry name" value="Endo/exonu/phosph_ase_sf"/>
</dbReference>
<feature type="domain" description="Endonuclease/exonuclease/phosphatase" evidence="1">
    <location>
        <begin position="98"/>
        <end position="187"/>
    </location>
</feature>
<organism evidence="2 3">
    <name type="scientific">Portunus trituberculatus</name>
    <name type="common">Swimming crab</name>
    <name type="synonym">Neptunus trituberculatus</name>
    <dbReference type="NCBI Taxonomy" id="210409"/>
    <lineage>
        <taxon>Eukaryota</taxon>
        <taxon>Metazoa</taxon>
        <taxon>Ecdysozoa</taxon>
        <taxon>Arthropoda</taxon>
        <taxon>Crustacea</taxon>
        <taxon>Multicrustacea</taxon>
        <taxon>Malacostraca</taxon>
        <taxon>Eumalacostraca</taxon>
        <taxon>Eucarida</taxon>
        <taxon>Decapoda</taxon>
        <taxon>Pleocyemata</taxon>
        <taxon>Brachyura</taxon>
        <taxon>Eubrachyura</taxon>
        <taxon>Portunoidea</taxon>
        <taxon>Portunidae</taxon>
        <taxon>Portuninae</taxon>
        <taxon>Portunus</taxon>
    </lineage>
</organism>
<dbReference type="Proteomes" id="UP000324222">
    <property type="component" value="Unassembled WGS sequence"/>
</dbReference>
<dbReference type="Gene3D" id="3.60.10.10">
    <property type="entry name" value="Endonuclease/exonuclease/phosphatase"/>
    <property type="match status" value="1"/>
</dbReference>
<evidence type="ECO:0000313" key="3">
    <source>
        <dbReference type="Proteomes" id="UP000324222"/>
    </source>
</evidence>
<dbReference type="GO" id="GO:0003824">
    <property type="term" value="F:catalytic activity"/>
    <property type="evidence" value="ECO:0007669"/>
    <property type="project" value="InterPro"/>
</dbReference>
<dbReference type="AlphaFoldDB" id="A0A5B7GJ73"/>
<name>A0A5B7GJ73_PORTR</name>
<evidence type="ECO:0000259" key="1">
    <source>
        <dbReference type="Pfam" id="PF14529"/>
    </source>
</evidence>